<comment type="caution">
    <text evidence="1">The sequence shown here is derived from an EMBL/GenBank/DDBJ whole genome shotgun (WGS) entry which is preliminary data.</text>
</comment>
<dbReference type="RefSeq" id="WP_165292004.1">
    <property type="nucleotide sequence ID" value="NZ_JACOIJ010000058.1"/>
</dbReference>
<name>A0ABR7YIM0_9SPHI</name>
<keyword evidence="2" id="KW-1185">Reference proteome</keyword>
<keyword evidence="1" id="KW-0378">Hydrolase</keyword>
<gene>
    <name evidence="1" type="ORF">H8B04_16370</name>
</gene>
<dbReference type="GO" id="GO:0004519">
    <property type="term" value="F:endonuclease activity"/>
    <property type="evidence" value="ECO:0007669"/>
    <property type="project" value="UniProtKB-KW"/>
</dbReference>
<proteinExistence type="predicted"/>
<evidence type="ECO:0000313" key="2">
    <source>
        <dbReference type="Proteomes" id="UP000651271"/>
    </source>
</evidence>
<organism evidence="1 2">
    <name type="scientific">Sphingobacterium litopenaei</name>
    <dbReference type="NCBI Taxonomy" id="2763500"/>
    <lineage>
        <taxon>Bacteria</taxon>
        <taxon>Pseudomonadati</taxon>
        <taxon>Bacteroidota</taxon>
        <taxon>Sphingobacteriia</taxon>
        <taxon>Sphingobacteriales</taxon>
        <taxon>Sphingobacteriaceae</taxon>
        <taxon>Sphingobacterium</taxon>
    </lineage>
</organism>
<reference evidence="1 2" key="1">
    <citation type="submission" date="2020-08" db="EMBL/GenBank/DDBJ databases">
        <title>Sphingobacterium sp. DN04309 isolated from aquaculture water.</title>
        <authorList>
            <person name="Zhang M."/>
        </authorList>
    </citation>
    <scope>NUCLEOTIDE SEQUENCE [LARGE SCALE GENOMIC DNA]</scope>
    <source>
        <strain evidence="1 2">DN04309</strain>
    </source>
</reference>
<keyword evidence="1" id="KW-0540">Nuclease</keyword>
<dbReference type="EMBL" id="JACOIJ010000058">
    <property type="protein sequence ID" value="MBD1431104.1"/>
    <property type="molecule type" value="Genomic_DNA"/>
</dbReference>
<dbReference type="Proteomes" id="UP000651271">
    <property type="component" value="Unassembled WGS sequence"/>
</dbReference>
<accession>A0ABR7YIM0</accession>
<sequence>MNTKVYYGEKLFDPRWIAKRKHILNRDQFKCVHCKRSEVKLHVHHRQYHIIKRLNVHADPWDYADNLLITLCESCHSKGHRLYEVPIKYI</sequence>
<evidence type="ECO:0000313" key="1">
    <source>
        <dbReference type="EMBL" id="MBD1431104.1"/>
    </source>
</evidence>
<keyword evidence="1" id="KW-0255">Endonuclease</keyword>
<protein>
    <submittedName>
        <fullName evidence="1">HNH endonuclease</fullName>
    </submittedName>
</protein>